<dbReference type="Gene3D" id="3.30.565.10">
    <property type="entry name" value="Histidine kinase-like ATPase, C-terminal domain"/>
    <property type="match status" value="1"/>
</dbReference>
<organism evidence="1 2">
    <name type="scientific">Klebsiella aerogenes</name>
    <name type="common">Enterobacter aerogenes</name>
    <dbReference type="NCBI Taxonomy" id="548"/>
    <lineage>
        <taxon>Bacteria</taxon>
        <taxon>Pseudomonadati</taxon>
        <taxon>Pseudomonadota</taxon>
        <taxon>Gammaproteobacteria</taxon>
        <taxon>Enterobacterales</taxon>
        <taxon>Enterobacteriaceae</taxon>
        <taxon>Klebsiella/Raoultella group</taxon>
        <taxon>Klebsiella</taxon>
    </lineage>
</organism>
<gene>
    <name evidence="1" type="ORF">SJ059_24855</name>
</gene>
<sequence>GLGLAICENIVEAHNGKIMAMPSAIGGVKILIVLPVYSEDN</sequence>
<dbReference type="SUPFAM" id="SSF55874">
    <property type="entry name" value="ATPase domain of HSP90 chaperone/DNA topoisomerase II/histidine kinase"/>
    <property type="match status" value="1"/>
</dbReference>
<accession>A0AAW9E842</accession>
<dbReference type="AlphaFoldDB" id="A0AAW9E842"/>
<dbReference type="EMBL" id="JAWZZT010000075">
    <property type="protein sequence ID" value="MDX7017670.1"/>
    <property type="molecule type" value="Genomic_DNA"/>
</dbReference>
<keyword evidence="1" id="KW-0418">Kinase</keyword>
<dbReference type="InterPro" id="IPR036890">
    <property type="entry name" value="HATPase_C_sf"/>
</dbReference>
<dbReference type="GO" id="GO:0016301">
    <property type="term" value="F:kinase activity"/>
    <property type="evidence" value="ECO:0007669"/>
    <property type="project" value="UniProtKB-KW"/>
</dbReference>
<protein>
    <submittedName>
        <fullName evidence="1">Histidine kinase</fullName>
    </submittedName>
</protein>
<reference evidence="1" key="1">
    <citation type="submission" date="2023-11" db="EMBL/GenBank/DDBJ databases">
        <title>Detection of rare carbapenemases in Enterobacterales - comparison of two colorimetric and two CIM-based carbapenemase assays.</title>
        <authorList>
            <person name="Schaffarczyk L."/>
            <person name="Noster J."/>
            <person name="Stelzer Y."/>
            <person name="Sattler J."/>
            <person name="Gatermann S."/>
            <person name="Hamprecht A."/>
        </authorList>
    </citation>
    <scope>NUCLEOTIDE SEQUENCE</scope>
    <source>
        <strain evidence="1">CIM-Cont-037</strain>
    </source>
</reference>
<comment type="caution">
    <text evidence="1">The sequence shown here is derived from an EMBL/GenBank/DDBJ whole genome shotgun (WGS) entry which is preliminary data.</text>
</comment>
<dbReference type="Proteomes" id="UP001279012">
    <property type="component" value="Unassembled WGS sequence"/>
</dbReference>
<proteinExistence type="predicted"/>
<feature type="non-terminal residue" evidence="1">
    <location>
        <position position="1"/>
    </location>
</feature>
<evidence type="ECO:0000313" key="2">
    <source>
        <dbReference type="Proteomes" id="UP001279012"/>
    </source>
</evidence>
<keyword evidence="1" id="KW-0808">Transferase</keyword>
<name>A0AAW9E842_KLEAE</name>
<evidence type="ECO:0000313" key="1">
    <source>
        <dbReference type="EMBL" id="MDX7017670.1"/>
    </source>
</evidence>